<dbReference type="Gene3D" id="1.10.3720.10">
    <property type="entry name" value="MetI-like"/>
    <property type="match status" value="2"/>
</dbReference>
<dbReference type="Pfam" id="PF00528">
    <property type="entry name" value="BPD_transp_1"/>
    <property type="match status" value="2"/>
</dbReference>
<feature type="transmembrane region" description="Helical" evidence="8">
    <location>
        <begin position="225"/>
        <end position="247"/>
    </location>
</feature>
<feature type="domain" description="ABC transmembrane type-1" evidence="9">
    <location>
        <begin position="324"/>
        <end position="517"/>
    </location>
</feature>
<comment type="subcellular location">
    <subcellularLocation>
        <location evidence="1">Cell inner membrane</location>
        <topology evidence="1">Multi-pass membrane protein</topology>
    </subcellularLocation>
    <subcellularLocation>
        <location evidence="8">Cell membrane</location>
        <topology evidence="8">Multi-pass membrane protein</topology>
    </subcellularLocation>
</comment>
<accession>A0A916XFW3</accession>
<evidence type="ECO:0000313" key="11">
    <source>
        <dbReference type="Proteomes" id="UP000641514"/>
    </source>
</evidence>
<sequence length="528" mass="55492">MIPALFLVVFFAWPVVAIMHRGFVDTTGAFDPGGTLAILMQPSVWSIAAFTVGQAAASTVLTLAVGLPIAWMLARVDIPGRTLLRVLVTVPFVLPTVVVGITFRALFAQDGPLGFLGLDGTVWAILIAHVFFNVAVVARTVGSVWAHLDPRAELAARTLGASPLRAWWTVTVPALRPAITSAAAVVFLFCATSFGVVLVLGGSRYRTLETEIYLQTVQVFDLRTAAALSLLQMATIAVAIAVATLSRPGRKQSMSLRPMTATSRKPQGTQWCGVAAVLALIGVVLVLPPVLLIIRSLRRRGEWSLEGYRLLFSARAGTNGFEAAALSIRTATDAAILALTMGVLAAIAVSRLQGRYAWIADGAILLPLGISAVTVGFGILITLGHLPGDLRRSALIVPIAQALIATPLVVRVVLPALRSVGEHLRDSAAILGASPARVWWSVDFPLVARSIAAAAGFAFVIALGEFGATSFLARASEPTLPVLIGRLIARPGVDNVSMALSGAVVLLALTAAVIAIVEVARIRDIGEF</sequence>
<dbReference type="AlphaFoldDB" id="A0A916XFW3"/>
<gene>
    <name evidence="10" type="ORF">GCM10011410_22460</name>
</gene>
<feature type="transmembrane region" description="Helical" evidence="8">
    <location>
        <begin position="364"/>
        <end position="383"/>
    </location>
</feature>
<evidence type="ECO:0000256" key="2">
    <source>
        <dbReference type="ARBA" id="ARBA00022448"/>
    </source>
</evidence>
<evidence type="ECO:0000313" key="10">
    <source>
        <dbReference type="EMBL" id="GGC69151.1"/>
    </source>
</evidence>
<keyword evidence="4" id="KW-0997">Cell inner membrane</keyword>
<reference evidence="10" key="1">
    <citation type="journal article" date="2014" name="Int. J. Syst. Evol. Microbiol.">
        <title>Complete genome sequence of Corynebacterium casei LMG S-19264T (=DSM 44701T), isolated from a smear-ripened cheese.</title>
        <authorList>
            <consortium name="US DOE Joint Genome Institute (JGI-PGF)"/>
            <person name="Walter F."/>
            <person name="Albersmeier A."/>
            <person name="Kalinowski J."/>
            <person name="Ruckert C."/>
        </authorList>
    </citation>
    <scope>NUCLEOTIDE SEQUENCE</scope>
    <source>
        <strain evidence="10">CGMCC 1.15478</strain>
    </source>
</reference>
<feature type="transmembrane region" description="Helical" evidence="8">
    <location>
        <begin position="395"/>
        <end position="417"/>
    </location>
</feature>
<evidence type="ECO:0000256" key="1">
    <source>
        <dbReference type="ARBA" id="ARBA00004429"/>
    </source>
</evidence>
<feature type="transmembrane region" description="Helical" evidence="8">
    <location>
        <begin position="44"/>
        <end position="74"/>
    </location>
</feature>
<feature type="transmembrane region" description="Helical" evidence="8">
    <location>
        <begin position="268"/>
        <end position="294"/>
    </location>
</feature>
<protein>
    <submittedName>
        <fullName evidence="10">ABC transporter permease</fullName>
    </submittedName>
</protein>
<keyword evidence="2 8" id="KW-0813">Transport</keyword>
<evidence type="ECO:0000256" key="4">
    <source>
        <dbReference type="ARBA" id="ARBA00022519"/>
    </source>
</evidence>
<comment type="caution">
    <text evidence="10">The sequence shown here is derived from an EMBL/GenBank/DDBJ whole genome shotgun (WGS) entry which is preliminary data.</text>
</comment>
<keyword evidence="11" id="KW-1185">Reference proteome</keyword>
<feature type="domain" description="ABC transmembrane type-1" evidence="9">
    <location>
        <begin position="48"/>
        <end position="241"/>
    </location>
</feature>
<evidence type="ECO:0000259" key="9">
    <source>
        <dbReference type="PROSITE" id="PS50928"/>
    </source>
</evidence>
<feature type="transmembrane region" description="Helical" evidence="8">
    <location>
        <begin position="182"/>
        <end position="205"/>
    </location>
</feature>
<keyword evidence="5 8" id="KW-0812">Transmembrane</keyword>
<feature type="transmembrane region" description="Helical" evidence="8">
    <location>
        <begin position="438"/>
        <end position="463"/>
    </location>
</feature>
<keyword evidence="3" id="KW-1003">Cell membrane</keyword>
<dbReference type="InterPro" id="IPR035906">
    <property type="entry name" value="MetI-like_sf"/>
</dbReference>
<dbReference type="SUPFAM" id="SSF161098">
    <property type="entry name" value="MetI-like"/>
    <property type="match status" value="2"/>
</dbReference>
<dbReference type="PANTHER" id="PTHR43357:SF4">
    <property type="entry name" value="INNER MEMBRANE ABC TRANSPORTER PERMEASE PROTEIN YDCV"/>
    <property type="match status" value="1"/>
</dbReference>
<dbReference type="EMBL" id="BMJH01000002">
    <property type="protein sequence ID" value="GGC69151.1"/>
    <property type="molecule type" value="Genomic_DNA"/>
</dbReference>
<proteinExistence type="inferred from homology"/>
<dbReference type="PANTHER" id="PTHR43357">
    <property type="entry name" value="INNER MEMBRANE ABC TRANSPORTER PERMEASE PROTEIN YDCV"/>
    <property type="match status" value="1"/>
</dbReference>
<dbReference type="CDD" id="cd06261">
    <property type="entry name" value="TM_PBP2"/>
    <property type="match status" value="2"/>
</dbReference>
<dbReference type="InterPro" id="IPR000515">
    <property type="entry name" value="MetI-like"/>
</dbReference>
<feature type="transmembrane region" description="Helical" evidence="8">
    <location>
        <begin position="86"/>
        <end position="108"/>
    </location>
</feature>
<evidence type="ECO:0000256" key="8">
    <source>
        <dbReference type="RuleBase" id="RU363032"/>
    </source>
</evidence>
<evidence type="ECO:0000256" key="5">
    <source>
        <dbReference type="ARBA" id="ARBA00022692"/>
    </source>
</evidence>
<feature type="transmembrane region" description="Helical" evidence="8">
    <location>
        <begin position="334"/>
        <end position="352"/>
    </location>
</feature>
<reference evidence="10" key="2">
    <citation type="submission" date="2020-09" db="EMBL/GenBank/DDBJ databases">
        <authorList>
            <person name="Sun Q."/>
            <person name="Zhou Y."/>
        </authorList>
    </citation>
    <scope>NUCLEOTIDE SEQUENCE</scope>
    <source>
        <strain evidence="10">CGMCC 1.15478</strain>
    </source>
</reference>
<evidence type="ECO:0000256" key="7">
    <source>
        <dbReference type="ARBA" id="ARBA00023136"/>
    </source>
</evidence>
<feature type="transmembrane region" description="Helical" evidence="8">
    <location>
        <begin position="496"/>
        <end position="517"/>
    </location>
</feature>
<keyword evidence="6 8" id="KW-1133">Transmembrane helix</keyword>
<evidence type="ECO:0000256" key="6">
    <source>
        <dbReference type="ARBA" id="ARBA00022989"/>
    </source>
</evidence>
<name>A0A916XFW3_9ACTN</name>
<keyword evidence="7 8" id="KW-0472">Membrane</keyword>
<dbReference type="GO" id="GO:0055085">
    <property type="term" value="P:transmembrane transport"/>
    <property type="evidence" value="ECO:0007669"/>
    <property type="project" value="InterPro"/>
</dbReference>
<dbReference type="Proteomes" id="UP000641514">
    <property type="component" value="Unassembled WGS sequence"/>
</dbReference>
<organism evidence="10 11">
    <name type="scientific">Hoyosella rhizosphaerae</name>
    <dbReference type="NCBI Taxonomy" id="1755582"/>
    <lineage>
        <taxon>Bacteria</taxon>
        <taxon>Bacillati</taxon>
        <taxon>Actinomycetota</taxon>
        <taxon>Actinomycetes</taxon>
        <taxon>Mycobacteriales</taxon>
        <taxon>Hoyosellaceae</taxon>
        <taxon>Hoyosella</taxon>
    </lineage>
</organism>
<evidence type="ECO:0000256" key="3">
    <source>
        <dbReference type="ARBA" id="ARBA00022475"/>
    </source>
</evidence>
<comment type="similarity">
    <text evidence="8">Belongs to the binding-protein-dependent transport system permease family.</text>
</comment>
<dbReference type="PROSITE" id="PS50928">
    <property type="entry name" value="ABC_TM1"/>
    <property type="match status" value="2"/>
</dbReference>
<feature type="transmembrane region" description="Helical" evidence="8">
    <location>
        <begin position="120"/>
        <end position="141"/>
    </location>
</feature>
<dbReference type="GO" id="GO:0005886">
    <property type="term" value="C:plasma membrane"/>
    <property type="evidence" value="ECO:0007669"/>
    <property type="project" value="UniProtKB-SubCell"/>
</dbReference>